<organism evidence="2 3">
    <name type="scientific">Babesia bigemina</name>
    <dbReference type="NCBI Taxonomy" id="5866"/>
    <lineage>
        <taxon>Eukaryota</taxon>
        <taxon>Sar</taxon>
        <taxon>Alveolata</taxon>
        <taxon>Apicomplexa</taxon>
        <taxon>Aconoidasida</taxon>
        <taxon>Piroplasmida</taxon>
        <taxon>Babesiidae</taxon>
        <taxon>Babesia</taxon>
    </lineage>
</organism>
<protein>
    <submittedName>
        <fullName evidence="2">Uncharacterized protein</fullName>
    </submittedName>
</protein>
<dbReference type="GeneID" id="24562601"/>
<dbReference type="KEGG" id="bbig:BBBOND_0103740"/>
<proteinExistence type="predicted"/>
<evidence type="ECO:0000256" key="1">
    <source>
        <dbReference type="SAM" id="MobiDB-lite"/>
    </source>
</evidence>
<sequence length="125" mass="13482">MPARAAELGSLRESGAASGAAPSKARDRVAAFQELAKAKRGLPRHLVAEIERRKVTSVEEAAHVAHVLRTKRTKSHKIATPRKPLRKSKAPKSPKPAELTRPSGKAARKVISRMTKALNTGVVKL</sequence>
<dbReference type="OrthoDB" id="365694at2759"/>
<accession>A0A061D8I6</accession>
<evidence type="ECO:0000313" key="3">
    <source>
        <dbReference type="Proteomes" id="UP000033188"/>
    </source>
</evidence>
<gene>
    <name evidence="2" type="ORF">BBBOND_0103740</name>
</gene>
<dbReference type="VEuPathDB" id="PiroplasmaDB:BBBOND_0103740"/>
<dbReference type="RefSeq" id="XP_012766246.1">
    <property type="nucleotide sequence ID" value="XM_012910792.1"/>
</dbReference>
<dbReference type="Proteomes" id="UP000033188">
    <property type="component" value="Chromosome 1"/>
</dbReference>
<feature type="compositionally biased region" description="Basic residues" evidence="1">
    <location>
        <begin position="70"/>
        <end position="92"/>
    </location>
</feature>
<feature type="region of interest" description="Disordered" evidence="1">
    <location>
        <begin position="1"/>
        <end position="26"/>
    </location>
</feature>
<evidence type="ECO:0000313" key="2">
    <source>
        <dbReference type="EMBL" id="CDR94060.1"/>
    </source>
</evidence>
<name>A0A061D8I6_BABBI</name>
<reference evidence="3" key="1">
    <citation type="journal article" date="2014" name="Nucleic Acids Res.">
        <title>The evolutionary dynamics of variant antigen genes in Babesia reveal a history of genomic innovation underlying host-parasite interaction.</title>
        <authorList>
            <person name="Jackson A.P."/>
            <person name="Otto T.D."/>
            <person name="Darby A."/>
            <person name="Ramaprasad A."/>
            <person name="Xia D."/>
            <person name="Echaide I.E."/>
            <person name="Farber M."/>
            <person name="Gahlot S."/>
            <person name="Gamble J."/>
            <person name="Gupta D."/>
            <person name="Gupta Y."/>
            <person name="Jackson L."/>
            <person name="Malandrin L."/>
            <person name="Malas T.B."/>
            <person name="Moussa E."/>
            <person name="Nair M."/>
            <person name="Reid A.J."/>
            <person name="Sanders M."/>
            <person name="Sharma J."/>
            <person name="Tracey A."/>
            <person name="Quail M.A."/>
            <person name="Weir W."/>
            <person name="Wastling J.M."/>
            <person name="Hall N."/>
            <person name="Willadsen P."/>
            <person name="Lingelbach K."/>
            <person name="Shiels B."/>
            <person name="Tait A."/>
            <person name="Berriman M."/>
            <person name="Allred D.R."/>
            <person name="Pain A."/>
        </authorList>
    </citation>
    <scope>NUCLEOTIDE SEQUENCE [LARGE SCALE GENOMIC DNA]</scope>
    <source>
        <strain evidence="3">Bond</strain>
    </source>
</reference>
<feature type="region of interest" description="Disordered" evidence="1">
    <location>
        <begin position="70"/>
        <end position="108"/>
    </location>
</feature>
<dbReference type="EMBL" id="LK391707">
    <property type="protein sequence ID" value="CDR94060.1"/>
    <property type="molecule type" value="Genomic_DNA"/>
</dbReference>
<keyword evidence="3" id="KW-1185">Reference proteome</keyword>
<dbReference type="AlphaFoldDB" id="A0A061D8I6"/>